<dbReference type="Proteomes" id="UP001596391">
    <property type="component" value="Unassembled WGS sequence"/>
</dbReference>
<accession>A0ABW1Z951</accession>
<dbReference type="InterPro" id="IPR036465">
    <property type="entry name" value="vWFA_dom_sf"/>
</dbReference>
<comment type="caution">
    <text evidence="2">The sequence shown here is derived from an EMBL/GenBank/DDBJ whole genome shotgun (WGS) entry which is preliminary data.</text>
</comment>
<proteinExistence type="predicted"/>
<keyword evidence="3" id="KW-1185">Reference proteome</keyword>
<sequence>MKTIGTLTLLAATLVTPAMLRAQENPVPTTAVISVDTKRDAPVDTNAITLDVNGKKTAIEAVQPIKSQQLEVAILIDDGLRSSFGIQLEDMSKFLLSLPPDTKVMVGYMSNGTVRAASGFITDKEALAKQIRLPFSSPGISASPYFCLSDFVKHWPSNARAARVVLMISNGVDPYNGSVSPLNQNSPYVQQAQEDALRAGVTVYALYYGDAGMRGMAANFSGQSYLQQVASATGGESLYNGTITPPSLRPYLDRFAGYLKESYFLTFNAAQGHEKNGNVLRLKVKTQQSGAKVRAPDTVRVGNDN</sequence>
<name>A0ABW1Z951_9BACT</name>
<dbReference type="RefSeq" id="WP_263371451.1">
    <property type="nucleotide sequence ID" value="NZ_JAGSYD010000003.1"/>
</dbReference>
<feature type="signal peptide" evidence="1">
    <location>
        <begin position="1"/>
        <end position="22"/>
    </location>
</feature>
<evidence type="ECO:0000256" key="1">
    <source>
        <dbReference type="SAM" id="SignalP"/>
    </source>
</evidence>
<dbReference type="SUPFAM" id="SSF53300">
    <property type="entry name" value="vWA-like"/>
    <property type="match status" value="1"/>
</dbReference>
<evidence type="ECO:0008006" key="4">
    <source>
        <dbReference type="Google" id="ProtNLM"/>
    </source>
</evidence>
<dbReference type="Gene3D" id="3.40.50.410">
    <property type="entry name" value="von Willebrand factor, type A domain"/>
    <property type="match status" value="1"/>
</dbReference>
<reference evidence="3" key="1">
    <citation type="journal article" date="2019" name="Int. J. Syst. Evol. Microbiol.">
        <title>The Global Catalogue of Microorganisms (GCM) 10K type strain sequencing project: providing services to taxonomists for standard genome sequencing and annotation.</title>
        <authorList>
            <consortium name="The Broad Institute Genomics Platform"/>
            <consortium name="The Broad Institute Genome Sequencing Center for Infectious Disease"/>
            <person name="Wu L."/>
            <person name="Ma J."/>
        </authorList>
    </citation>
    <scope>NUCLEOTIDE SEQUENCE [LARGE SCALE GENOMIC DNA]</scope>
    <source>
        <strain evidence="3">CGMCC 1.16026</strain>
    </source>
</reference>
<evidence type="ECO:0000313" key="3">
    <source>
        <dbReference type="Proteomes" id="UP001596391"/>
    </source>
</evidence>
<feature type="chain" id="PRO_5045378609" description="VWFA-related domain-containing protein" evidence="1">
    <location>
        <begin position="23"/>
        <end position="305"/>
    </location>
</feature>
<dbReference type="EMBL" id="JBHSWI010000001">
    <property type="protein sequence ID" value="MFC6645052.1"/>
    <property type="molecule type" value="Genomic_DNA"/>
</dbReference>
<evidence type="ECO:0000313" key="2">
    <source>
        <dbReference type="EMBL" id="MFC6645052.1"/>
    </source>
</evidence>
<gene>
    <name evidence="2" type="ORF">ACFQBQ_05480</name>
</gene>
<protein>
    <recommendedName>
        <fullName evidence="4">VWFA-related domain-containing protein</fullName>
    </recommendedName>
</protein>
<keyword evidence="1" id="KW-0732">Signal</keyword>
<organism evidence="2 3">
    <name type="scientific">Granulicella cerasi</name>
    <dbReference type="NCBI Taxonomy" id="741063"/>
    <lineage>
        <taxon>Bacteria</taxon>
        <taxon>Pseudomonadati</taxon>
        <taxon>Acidobacteriota</taxon>
        <taxon>Terriglobia</taxon>
        <taxon>Terriglobales</taxon>
        <taxon>Acidobacteriaceae</taxon>
        <taxon>Granulicella</taxon>
    </lineage>
</organism>